<dbReference type="AlphaFoldDB" id="A0A5J9V1S1"/>
<dbReference type="Proteomes" id="UP000324897">
    <property type="component" value="Chromosome 1"/>
</dbReference>
<dbReference type="EMBL" id="RWGY01000011">
    <property type="protein sequence ID" value="TVU30162.1"/>
    <property type="molecule type" value="Genomic_DNA"/>
</dbReference>
<feature type="region of interest" description="Disordered" evidence="1">
    <location>
        <begin position="21"/>
        <end position="48"/>
    </location>
</feature>
<dbReference type="Gramene" id="TVU30162">
    <property type="protein sequence ID" value="TVU30162"/>
    <property type="gene ID" value="EJB05_21771"/>
</dbReference>
<organism evidence="4 5">
    <name type="scientific">Eragrostis curvula</name>
    <name type="common">weeping love grass</name>
    <dbReference type="NCBI Taxonomy" id="38414"/>
    <lineage>
        <taxon>Eukaryota</taxon>
        <taxon>Viridiplantae</taxon>
        <taxon>Streptophyta</taxon>
        <taxon>Embryophyta</taxon>
        <taxon>Tracheophyta</taxon>
        <taxon>Spermatophyta</taxon>
        <taxon>Magnoliopsida</taxon>
        <taxon>Liliopsida</taxon>
        <taxon>Poales</taxon>
        <taxon>Poaceae</taxon>
        <taxon>PACMAD clade</taxon>
        <taxon>Chloridoideae</taxon>
        <taxon>Eragrostideae</taxon>
        <taxon>Eragrostidinae</taxon>
        <taxon>Eragrostis</taxon>
    </lineage>
</organism>
<protein>
    <submittedName>
        <fullName evidence="4">Uncharacterized protein</fullName>
    </submittedName>
</protein>
<sequence length="119" mass="12582">MPMSMPMASILPALAACSVAHPISSSRRSENSPREPKKKKKHTPPPGDAYITIDDDGCSAKAAAVPLLTPQQTPGHVDGTDLAIYFLWGIVAIGVGIILVIFVYGFATYLCPPDVCKSS</sequence>
<comment type="caution">
    <text evidence="4">The sequence shown here is derived from an EMBL/GenBank/DDBJ whole genome shotgun (WGS) entry which is preliminary data.</text>
</comment>
<keyword evidence="2" id="KW-0812">Transmembrane</keyword>
<accession>A0A5J9V1S1</accession>
<feature type="chain" id="PRO_5023895042" evidence="3">
    <location>
        <begin position="21"/>
        <end position="119"/>
    </location>
</feature>
<gene>
    <name evidence="4" type="ORF">EJB05_21771</name>
</gene>
<keyword evidence="2" id="KW-1133">Transmembrane helix</keyword>
<proteinExistence type="predicted"/>
<feature type="transmembrane region" description="Helical" evidence="2">
    <location>
        <begin position="85"/>
        <end position="111"/>
    </location>
</feature>
<name>A0A5J9V1S1_9POAL</name>
<evidence type="ECO:0000313" key="4">
    <source>
        <dbReference type="EMBL" id="TVU30162.1"/>
    </source>
</evidence>
<evidence type="ECO:0000256" key="2">
    <source>
        <dbReference type="SAM" id="Phobius"/>
    </source>
</evidence>
<feature type="signal peptide" evidence="3">
    <location>
        <begin position="1"/>
        <end position="20"/>
    </location>
</feature>
<keyword evidence="3" id="KW-0732">Signal</keyword>
<keyword evidence="2" id="KW-0472">Membrane</keyword>
<reference evidence="4 5" key="1">
    <citation type="journal article" date="2019" name="Sci. Rep.">
        <title>A high-quality genome of Eragrostis curvula grass provides insights into Poaceae evolution and supports new strategies to enhance forage quality.</title>
        <authorList>
            <person name="Carballo J."/>
            <person name="Santos B.A.C.M."/>
            <person name="Zappacosta D."/>
            <person name="Garbus I."/>
            <person name="Selva J.P."/>
            <person name="Gallo C.A."/>
            <person name="Diaz A."/>
            <person name="Albertini E."/>
            <person name="Caccamo M."/>
            <person name="Echenique V."/>
        </authorList>
    </citation>
    <scope>NUCLEOTIDE SEQUENCE [LARGE SCALE GENOMIC DNA]</scope>
    <source>
        <strain evidence="5">cv. Victoria</strain>
        <tissue evidence="4">Leaf</tissue>
    </source>
</reference>
<evidence type="ECO:0000256" key="3">
    <source>
        <dbReference type="SAM" id="SignalP"/>
    </source>
</evidence>
<evidence type="ECO:0000256" key="1">
    <source>
        <dbReference type="SAM" id="MobiDB-lite"/>
    </source>
</evidence>
<keyword evidence="5" id="KW-1185">Reference proteome</keyword>
<evidence type="ECO:0000313" key="5">
    <source>
        <dbReference type="Proteomes" id="UP000324897"/>
    </source>
</evidence>